<organism evidence="7 8">
    <name type="scientific">Nocardioides ganghwensis</name>
    <dbReference type="NCBI Taxonomy" id="252230"/>
    <lineage>
        <taxon>Bacteria</taxon>
        <taxon>Bacillati</taxon>
        <taxon>Actinomycetota</taxon>
        <taxon>Actinomycetes</taxon>
        <taxon>Propionibacteriales</taxon>
        <taxon>Nocardioidaceae</taxon>
        <taxon>Nocardioides</taxon>
    </lineage>
</organism>
<dbReference type="GO" id="GO:0030288">
    <property type="term" value="C:outer membrane-bounded periplasmic space"/>
    <property type="evidence" value="ECO:0007669"/>
    <property type="project" value="TreeGrafter"/>
</dbReference>
<dbReference type="SUPFAM" id="SSF56219">
    <property type="entry name" value="DNase I-like"/>
    <property type="match status" value="1"/>
</dbReference>
<dbReference type="PANTHER" id="PTHR11575:SF24">
    <property type="entry name" value="5'-NUCLEOTIDASE"/>
    <property type="match status" value="1"/>
</dbReference>
<keyword evidence="8" id="KW-1185">Reference proteome</keyword>
<dbReference type="SUPFAM" id="SSF56300">
    <property type="entry name" value="Metallo-dependent phosphatases"/>
    <property type="match status" value="1"/>
</dbReference>
<dbReference type="InterPro" id="IPR036907">
    <property type="entry name" value="5'-Nucleotdase_C_sf"/>
</dbReference>
<dbReference type="InterPro" id="IPR004843">
    <property type="entry name" value="Calcineurin-like_PHP"/>
</dbReference>
<comment type="caution">
    <text evidence="7">The sequence shown here is derived from an EMBL/GenBank/DDBJ whole genome shotgun (WGS) entry which is preliminary data.</text>
</comment>
<evidence type="ECO:0000259" key="4">
    <source>
        <dbReference type="Pfam" id="PF02872"/>
    </source>
</evidence>
<dbReference type="Gene3D" id="3.60.21.10">
    <property type="match status" value="1"/>
</dbReference>
<dbReference type="Gene3D" id="2.60.40.10">
    <property type="entry name" value="Immunoglobulins"/>
    <property type="match status" value="2"/>
</dbReference>
<dbReference type="PANTHER" id="PTHR11575">
    <property type="entry name" value="5'-NUCLEOTIDASE-RELATED"/>
    <property type="match status" value="1"/>
</dbReference>
<dbReference type="OrthoDB" id="1016457at2"/>
<dbReference type="InterPro" id="IPR047971">
    <property type="entry name" value="ExeM-like"/>
</dbReference>
<feature type="domain" description="Bacterial Ig-like" evidence="6">
    <location>
        <begin position="1613"/>
        <end position="1696"/>
    </location>
</feature>
<dbReference type="InterPro" id="IPR015919">
    <property type="entry name" value="Cadherin-like_sf"/>
</dbReference>
<dbReference type="CDD" id="cd10283">
    <property type="entry name" value="MnuA_DNase1-like"/>
    <property type="match status" value="1"/>
</dbReference>
<evidence type="ECO:0000259" key="6">
    <source>
        <dbReference type="Pfam" id="PF16640"/>
    </source>
</evidence>
<dbReference type="SUPFAM" id="SSF55816">
    <property type="entry name" value="5'-nucleotidase (syn. UDP-sugar hydrolase), C-terminal domain"/>
    <property type="match status" value="1"/>
</dbReference>
<dbReference type="InterPro" id="IPR008334">
    <property type="entry name" value="5'-Nucleotdase_C"/>
</dbReference>
<dbReference type="Pfam" id="PF05345">
    <property type="entry name" value="He_PIG"/>
    <property type="match status" value="1"/>
</dbReference>
<dbReference type="NCBIfam" id="NF033681">
    <property type="entry name" value="ExeM_NucH_DNase"/>
    <property type="match status" value="1"/>
</dbReference>
<dbReference type="GO" id="GO:0004519">
    <property type="term" value="F:endonuclease activity"/>
    <property type="evidence" value="ECO:0007669"/>
    <property type="project" value="UniProtKB-KW"/>
</dbReference>
<dbReference type="Pfam" id="PF16640">
    <property type="entry name" value="Big_3_5"/>
    <property type="match status" value="1"/>
</dbReference>
<evidence type="ECO:0000313" key="8">
    <source>
        <dbReference type="Proteomes" id="UP000293291"/>
    </source>
</evidence>
<dbReference type="InterPro" id="IPR029052">
    <property type="entry name" value="Metallo-depent_PP-like"/>
</dbReference>
<gene>
    <name evidence="7" type="ORF">EUA07_04100</name>
</gene>
<feature type="domain" description="Endonuclease/exonuclease/phosphatase" evidence="5">
    <location>
        <begin position="640"/>
        <end position="964"/>
    </location>
</feature>
<feature type="signal peptide" evidence="2">
    <location>
        <begin position="1"/>
        <end position="35"/>
    </location>
</feature>
<evidence type="ECO:0000256" key="2">
    <source>
        <dbReference type="SAM" id="SignalP"/>
    </source>
</evidence>
<dbReference type="Gene3D" id="3.90.780.10">
    <property type="entry name" value="5'-Nucleotidase, C-terminal domain"/>
    <property type="match status" value="1"/>
</dbReference>
<dbReference type="InterPro" id="IPR006179">
    <property type="entry name" value="5_nucleotidase/apyrase"/>
</dbReference>
<dbReference type="PRINTS" id="PR01607">
    <property type="entry name" value="APYRASEFAMLY"/>
</dbReference>
<dbReference type="Proteomes" id="UP000293291">
    <property type="component" value="Unassembled WGS sequence"/>
</dbReference>
<dbReference type="GO" id="GO:0005975">
    <property type="term" value="P:carbohydrate metabolic process"/>
    <property type="evidence" value="ECO:0007669"/>
    <property type="project" value="UniProtKB-ARBA"/>
</dbReference>
<keyword evidence="1 2" id="KW-0732">Signal</keyword>
<dbReference type="SUPFAM" id="SSF49313">
    <property type="entry name" value="Cadherin-like"/>
    <property type="match status" value="1"/>
</dbReference>
<dbReference type="InterPro" id="IPR013783">
    <property type="entry name" value="Ig-like_fold"/>
</dbReference>
<feature type="domain" description="5'-Nucleotidase C-terminal" evidence="4">
    <location>
        <begin position="1303"/>
        <end position="1456"/>
    </location>
</feature>
<evidence type="ECO:0000256" key="1">
    <source>
        <dbReference type="ARBA" id="ARBA00022729"/>
    </source>
</evidence>
<dbReference type="GO" id="GO:0009166">
    <property type="term" value="P:nucleotide catabolic process"/>
    <property type="evidence" value="ECO:0007669"/>
    <property type="project" value="InterPro"/>
</dbReference>
<dbReference type="Pfam" id="PF00149">
    <property type="entry name" value="Metallophos"/>
    <property type="match status" value="1"/>
</dbReference>
<dbReference type="Pfam" id="PF02872">
    <property type="entry name" value="5_nucleotid_C"/>
    <property type="match status" value="1"/>
</dbReference>
<dbReference type="GO" id="GO:0016020">
    <property type="term" value="C:membrane"/>
    <property type="evidence" value="ECO:0007669"/>
    <property type="project" value="InterPro"/>
</dbReference>
<evidence type="ECO:0000259" key="5">
    <source>
        <dbReference type="Pfam" id="PF03372"/>
    </source>
</evidence>
<dbReference type="InterPro" id="IPR036691">
    <property type="entry name" value="Endo/exonu/phosph_ase_sf"/>
</dbReference>
<keyword evidence="7" id="KW-0255">Endonuclease</keyword>
<reference evidence="7 8" key="1">
    <citation type="submission" date="2019-01" db="EMBL/GenBank/DDBJ databases">
        <title>Novel species of Nocardioides.</title>
        <authorList>
            <person name="Liu Q."/>
            <person name="Xin Y.-H."/>
        </authorList>
    </citation>
    <scope>NUCLEOTIDE SEQUENCE [LARGE SCALE GENOMIC DNA]</scope>
    <source>
        <strain evidence="7 8">CGMCC 4.6875</strain>
    </source>
</reference>
<proteinExistence type="predicted"/>
<protein>
    <submittedName>
        <fullName evidence="7">ExeM/NucH family extracellular endonuclease</fullName>
    </submittedName>
</protein>
<keyword evidence="7" id="KW-0378">Hydrolase</keyword>
<feature type="chain" id="PRO_5020429434" evidence="2">
    <location>
        <begin position="36"/>
        <end position="1793"/>
    </location>
</feature>
<evidence type="ECO:0000313" key="7">
    <source>
        <dbReference type="EMBL" id="RYC03639.1"/>
    </source>
</evidence>
<dbReference type="CDD" id="cd04486">
    <property type="entry name" value="YhcR_OBF_like"/>
    <property type="match status" value="1"/>
</dbReference>
<dbReference type="Pfam" id="PF03372">
    <property type="entry name" value="Exo_endo_phos"/>
    <property type="match status" value="1"/>
</dbReference>
<keyword evidence="7" id="KW-0540">Nuclease</keyword>
<dbReference type="InterPro" id="IPR032109">
    <property type="entry name" value="Big_3_5"/>
</dbReference>
<dbReference type="InterPro" id="IPR005135">
    <property type="entry name" value="Endo/exonuclease/phosphatase"/>
</dbReference>
<dbReference type="GO" id="GO:0008253">
    <property type="term" value="F:5'-nucleotidase activity"/>
    <property type="evidence" value="ECO:0007669"/>
    <property type="project" value="TreeGrafter"/>
</dbReference>
<accession>A0A4Q2SI67</accession>
<evidence type="ECO:0000259" key="3">
    <source>
        <dbReference type="Pfam" id="PF00149"/>
    </source>
</evidence>
<feature type="domain" description="Calcineurin-like phosphoesterase" evidence="3">
    <location>
        <begin position="995"/>
        <end position="1200"/>
    </location>
</feature>
<dbReference type="EMBL" id="SDWU01000004">
    <property type="protein sequence ID" value="RYC03639.1"/>
    <property type="molecule type" value="Genomic_DNA"/>
</dbReference>
<dbReference type="GO" id="GO:0008768">
    <property type="term" value="F:UDP-sugar diphosphatase activity"/>
    <property type="evidence" value="ECO:0007669"/>
    <property type="project" value="TreeGrafter"/>
</dbReference>
<dbReference type="Gene3D" id="3.60.10.10">
    <property type="entry name" value="Endonuclease/exonuclease/phosphatase"/>
    <property type="match status" value="1"/>
</dbReference>
<dbReference type="GO" id="GO:0005509">
    <property type="term" value="F:calcium ion binding"/>
    <property type="evidence" value="ECO:0007669"/>
    <property type="project" value="InterPro"/>
</dbReference>
<name>A0A4Q2SI67_9ACTN</name>
<sequence length="1793" mass="184774">MRTPALPSPRRIAAGAGLALLAAGLTPIAASPANADVATKIATFPYSQDWSTASLITTNDNWSGVTGVQGYLGQDITTSSAGADPQTLLTESAIANDTDVIANQAAPNTNTAGGVAEFDGIADPSIALQGSGTADAPYVAFHLDLAGQTNVTFAFNARDLDGSADNAVQQVAVQYRVGATGNYTNLPDGYIADATTGGSATQVTARSVTLPAAVDNQASVFVRVITSNASGSDEWVGIDDVAISAEGGTSALAVTNPGPQNSVVGTPIDTLTLSAGGGTGPYTFGATNLPAGLSLDTDSGAITGTPTTAGAPTVEVSVTDADAATDTESFVWTVTEPAAPVAIAAIQGTGSTTPVSGDDVATQGVVTASYPTGGLNGFYIQTPGADTPDASDAIFVYGGPGGFATYPAVGDSVEVTGVAGEFGGQTQINASAGSVTPVAALGDVTPKTTIPGTTCELPGATCDTVANLAPAREAMEGELLEPTADFTVTDSYDGSPFWAGNSFSSGMFGEIGLAAATDKPLVTPTELYDAQNEKTLIAQRTAYNNARRIILDDGSSANYAVTGANTGQPFPWLTADHSVRVGAAVTFPEPVVFTEGFNTWRLLPTTRVVGEPSATQPQIEQTRADNLAPQEVGGDVKLATFNVLNFFPTTGEEFVASGLGTCTYYRDRAGNNITNNRCDPNGPRGAANEANLVRQRDKIVAAINTVGADIVSLEELENSAKFGKNRDFAINALVEALNADAGAGTWAAVPSPATLPPLAEQDVIRNGFIYRPANVRLVGDSVVLSDQSSSGEAFEDAREPLAQAFKQVGTPNSRGFAVIVNHFKSKGSGTPDPDGQGNANDARILQAEALATFADEFKTARGISRVFLAGDFNAYSEEDPIQVLEEAGYTSLESSSNPDEESYNFDGMVGSLDHVLANDAALADVDGVDIWDINASESVYYEYARFNSNVTNLYTDGPFRSSDHNPEIIGINTAGLTDVQIIGSNDYHGRLAAGPRLAAYVKAARQANPNTVFAAAGDLVGATTFESFIQHDKPTIDVMNEAGLDVSAVGNHEFDAGYDDLVNRIMAPYDADTNPEGGAEWQYLGANVKFKADGSDALEGTWIQDFGDVEVGFVGAVTEDLPSLVAADGIADIEVTDIVEATNEAATELKGAGADVVVLLVHEGAGGTSYASATTPGTAFGDIVNGVSPDVDAIVSGHTHLAYNHSVPVPAWVAEERAVTERPVVSAGQYGENLNKLVFTVDNATGEVQAKTQEIVPFASFPATGDAATQAIVNDANAKAAVLGAQPLGKIEAGFSRAKFVGGAENRGGESTLNNLVAEVQRWSTDADIAFMNPGGLRADMLGTGTDYPRTVTYKNAADVQPFANTLLTMGLTGSSIKKVLEQQWQRTAGGTVPSRPFLKLGVSNGFEYTYDPTRAEGDRITGMWLDGEAIDAGTTYQVAANAFLASGTGDNFFAFSEATGKRDSGKVDLAAMVDYMATFATEADPLGVDYSQRAIGVAGVANEYAPGQAVTVNLTSLAMTGVGDLQDTAVEATFNGQPIGEFAVDNTANPAGDANSNDEAGKATVTFTVPAGTATGTYDLVVTGATTGTSTTIAVPVKAAVQQPVKADTTVTGTAGPVTYGTAGSVAVKVAPAAATGTVAVSKGNVVLGSVVLASGQGTVTLPAKSLPVGSHTLTLTYSGDTGHKPSTGSVTVVVVKAEAILKATVKPKRVVADKTRARVVVTVAAEGYVPTGRVKVRVAGKTYRAKLVDGKAVIKLKEFEKPRLYTAKVSYLGDDNTESARTAVKIRVKRR</sequence>